<evidence type="ECO:0000259" key="1">
    <source>
        <dbReference type="Pfam" id="PF00535"/>
    </source>
</evidence>
<comment type="caution">
    <text evidence="3">The sequence shown here is derived from an EMBL/GenBank/DDBJ whole genome shotgun (WGS) entry which is preliminary data.</text>
</comment>
<keyword evidence="3" id="KW-0808">Transferase</keyword>
<reference evidence="4" key="1">
    <citation type="submission" date="2017-05" db="EMBL/GenBank/DDBJ databases">
        <title>Streptomyces olivochromogenes NBRC 3561 whole genome shotgun sequence.</title>
        <authorList>
            <person name="Dohra H."/>
            <person name="Kodani S."/>
        </authorList>
    </citation>
    <scope>NUCLEOTIDE SEQUENCE [LARGE SCALE GENOMIC DNA]</scope>
    <source>
        <strain evidence="4">NBRC 3561</strain>
    </source>
</reference>
<keyword evidence="4" id="KW-1185">Reference proteome</keyword>
<sequence>MTPKETPGAGPGAPDEAGLAALRELVAATGDRFRLRPQPGPVQEPRTLTVGMATYDDYDGVYFTVTSLLLHHAEVMDRVSILVVDNHPAGPHAWALKRLEQEVPQLRYVPYDRRAGTAARDRIFREATSDWVMCVDSHVQLAPGALAALLDYIDTHPDSGDLIQGPLVSTDQRTVSTHWEPRWHRGMYGVWGTDPRGTHPGAPPFEIGMQGLGLFACRTKAWPGLNPALAGHGGEEGHLHEKFRRAGHTTLCLPALRWMHRFNVPRTKRAAASTWYQSLFNYLIGYDELGQSPHEAIAHFSTLIGEKAVRQAVADYEAEKRNPFTPFDGITCINLDERPDRWKAMQGRLSALGLRPERIHRLPAVATPANHHIGCALSHRQALKQAHTDNLDSLLVLEDDVLFLPGTTWVLRRAMTELTGRTWSLLYLGGADWGRTFPQTEGCRHLENVTGITTTHAIAYHRSAFTHLLDELPDTIEGMTAWIHRHTAIDQYLARWDRPDLYRTVPVIAAQTNQIELVAEDLRDQFASHTFTGIDVPALGGAPR</sequence>
<evidence type="ECO:0000259" key="2">
    <source>
        <dbReference type="Pfam" id="PF01755"/>
    </source>
</evidence>
<protein>
    <submittedName>
        <fullName evidence="3">LPS glycosyltransferase</fullName>
    </submittedName>
</protein>
<dbReference type="Gene3D" id="3.90.550.10">
    <property type="entry name" value="Spore Coat Polysaccharide Biosynthesis Protein SpsA, Chain A"/>
    <property type="match status" value="1"/>
</dbReference>
<evidence type="ECO:0000313" key="4">
    <source>
        <dbReference type="Proteomes" id="UP000217446"/>
    </source>
</evidence>
<gene>
    <name evidence="3" type="ORF">SO3561_09914</name>
</gene>
<proteinExistence type="predicted"/>
<organism evidence="3 4">
    <name type="scientific">Streptomyces olivochromogenes</name>
    <dbReference type="NCBI Taxonomy" id="1963"/>
    <lineage>
        <taxon>Bacteria</taxon>
        <taxon>Bacillati</taxon>
        <taxon>Actinomycetota</taxon>
        <taxon>Actinomycetes</taxon>
        <taxon>Kitasatosporales</taxon>
        <taxon>Streptomycetaceae</taxon>
        <taxon>Streptomyces</taxon>
    </lineage>
</organism>
<evidence type="ECO:0000313" key="3">
    <source>
        <dbReference type="EMBL" id="GAX58341.1"/>
    </source>
</evidence>
<dbReference type="InterPro" id="IPR029044">
    <property type="entry name" value="Nucleotide-diphossugar_trans"/>
</dbReference>
<dbReference type="Proteomes" id="UP000217446">
    <property type="component" value="Unassembled WGS sequence"/>
</dbReference>
<dbReference type="CDD" id="cd06532">
    <property type="entry name" value="Glyco_transf_25"/>
    <property type="match status" value="1"/>
</dbReference>
<name>A0A250VW34_STROL</name>
<dbReference type="EMBL" id="BDQI01000050">
    <property type="protein sequence ID" value="GAX58341.1"/>
    <property type="molecule type" value="Genomic_DNA"/>
</dbReference>
<feature type="domain" description="Glycosyltransferase 2-like" evidence="1">
    <location>
        <begin position="50"/>
        <end position="185"/>
    </location>
</feature>
<feature type="domain" description="Glycosyl transferase family 25" evidence="2">
    <location>
        <begin position="370"/>
        <end position="428"/>
    </location>
</feature>
<dbReference type="GO" id="GO:0016740">
    <property type="term" value="F:transferase activity"/>
    <property type="evidence" value="ECO:0007669"/>
    <property type="project" value="UniProtKB-KW"/>
</dbReference>
<dbReference type="Pfam" id="PF01755">
    <property type="entry name" value="Glyco_transf_25"/>
    <property type="match status" value="1"/>
</dbReference>
<accession>A0A250VW34</accession>
<dbReference type="SUPFAM" id="SSF53448">
    <property type="entry name" value="Nucleotide-diphospho-sugar transferases"/>
    <property type="match status" value="1"/>
</dbReference>
<dbReference type="RefSeq" id="WP_067385351.1">
    <property type="nucleotide sequence ID" value="NZ_BDQI01000050.1"/>
</dbReference>
<dbReference type="Pfam" id="PF00535">
    <property type="entry name" value="Glycos_transf_2"/>
    <property type="match status" value="1"/>
</dbReference>
<dbReference type="InterPro" id="IPR002654">
    <property type="entry name" value="Glyco_trans_25"/>
</dbReference>
<dbReference type="STRING" id="1963.AQJ27_49450"/>
<dbReference type="AlphaFoldDB" id="A0A250VW34"/>
<dbReference type="InterPro" id="IPR001173">
    <property type="entry name" value="Glyco_trans_2-like"/>
</dbReference>